<dbReference type="EMBL" id="JAANQT010010109">
    <property type="protein sequence ID" value="KAG1275442.1"/>
    <property type="molecule type" value="Genomic_DNA"/>
</dbReference>
<name>A0A9P6WSQ3_RHIOR</name>
<protein>
    <submittedName>
        <fullName evidence="1">Uncharacterized protein</fullName>
    </submittedName>
</protein>
<accession>A0A9P6WSQ3</accession>
<evidence type="ECO:0000313" key="2">
    <source>
        <dbReference type="Proteomes" id="UP000716291"/>
    </source>
</evidence>
<dbReference type="AlphaFoldDB" id="A0A9P6WSQ3"/>
<dbReference type="Proteomes" id="UP000716291">
    <property type="component" value="Unassembled WGS sequence"/>
</dbReference>
<sequence length="93" mass="10312">MVRGVAAQHVVQQAAGSLHLAQGTCRAARQRRRQQSRHPGDLAELAARQLSQVDAIAQGARQLLGAKQFTQQRVVKVRGFRQRQHQAVVVDRV</sequence>
<keyword evidence="2" id="KW-1185">Reference proteome</keyword>
<comment type="caution">
    <text evidence="1">The sequence shown here is derived from an EMBL/GenBank/DDBJ whole genome shotgun (WGS) entry which is preliminary data.</text>
</comment>
<proteinExistence type="predicted"/>
<organism evidence="1 2">
    <name type="scientific">Rhizopus oryzae</name>
    <name type="common">Mucormycosis agent</name>
    <name type="synonym">Rhizopus arrhizus var. delemar</name>
    <dbReference type="NCBI Taxonomy" id="64495"/>
    <lineage>
        <taxon>Eukaryota</taxon>
        <taxon>Fungi</taxon>
        <taxon>Fungi incertae sedis</taxon>
        <taxon>Mucoromycota</taxon>
        <taxon>Mucoromycotina</taxon>
        <taxon>Mucoromycetes</taxon>
        <taxon>Mucorales</taxon>
        <taxon>Mucorineae</taxon>
        <taxon>Rhizopodaceae</taxon>
        <taxon>Rhizopus</taxon>
    </lineage>
</organism>
<reference evidence="1" key="1">
    <citation type="journal article" date="2020" name="Microb. Genom.">
        <title>Genetic diversity of clinical and environmental Mucorales isolates obtained from an investigation of mucormycosis cases among solid organ transplant recipients.</title>
        <authorList>
            <person name="Nguyen M.H."/>
            <person name="Kaul D."/>
            <person name="Muto C."/>
            <person name="Cheng S.J."/>
            <person name="Richter R.A."/>
            <person name="Bruno V.M."/>
            <person name="Liu G."/>
            <person name="Beyhan S."/>
            <person name="Sundermann A.J."/>
            <person name="Mounaud S."/>
            <person name="Pasculle A.W."/>
            <person name="Nierman W.C."/>
            <person name="Driscoll E."/>
            <person name="Cumbie R."/>
            <person name="Clancy C.J."/>
            <person name="Dupont C.L."/>
        </authorList>
    </citation>
    <scope>NUCLEOTIDE SEQUENCE</scope>
    <source>
        <strain evidence="1">GL11</strain>
    </source>
</reference>
<gene>
    <name evidence="1" type="ORF">G6F64_014895</name>
</gene>
<evidence type="ECO:0000313" key="1">
    <source>
        <dbReference type="EMBL" id="KAG1275442.1"/>
    </source>
</evidence>